<keyword evidence="1" id="KW-1133">Transmembrane helix</keyword>
<feature type="transmembrane region" description="Helical" evidence="1">
    <location>
        <begin position="12"/>
        <end position="42"/>
    </location>
</feature>
<keyword evidence="1" id="KW-0812">Transmembrane</keyword>
<dbReference type="EMBL" id="QIBW01000006">
    <property type="protein sequence ID" value="ROT90207.1"/>
    <property type="molecule type" value="Genomic_DNA"/>
</dbReference>
<name>A0A423UKQ7_9ACTN</name>
<protein>
    <submittedName>
        <fullName evidence="2">Uncharacterized protein</fullName>
    </submittedName>
</protein>
<dbReference type="AlphaFoldDB" id="A0A423UKQ7"/>
<organism evidence="2 3">
    <name type="scientific">Gordonibacter urolithinfaciens</name>
    <dbReference type="NCBI Taxonomy" id="1335613"/>
    <lineage>
        <taxon>Bacteria</taxon>
        <taxon>Bacillati</taxon>
        <taxon>Actinomycetota</taxon>
        <taxon>Coriobacteriia</taxon>
        <taxon>Eggerthellales</taxon>
        <taxon>Eggerthellaceae</taxon>
        <taxon>Gordonibacter</taxon>
    </lineage>
</organism>
<gene>
    <name evidence="2" type="ORF">DMP12_06610</name>
</gene>
<keyword evidence="1" id="KW-0472">Membrane</keyword>
<evidence type="ECO:0000313" key="3">
    <source>
        <dbReference type="Proteomes" id="UP000285258"/>
    </source>
</evidence>
<evidence type="ECO:0000313" key="2">
    <source>
        <dbReference type="EMBL" id="ROT90207.1"/>
    </source>
</evidence>
<sequence>MGGISVMVMLSVMGAVAFVILGVVALALAMFVAATVVSIVFACRAKARREQGKRLKGLAAVPIVLYAVSVPVLIWFAVVWVVPLSTDREGDEFVDFSQAVTRHDPEALQACFDADEFAFPEEGPESLAALLKIARDYEDEECASIVMREARAEGVFLAHDGPVSLGLPEWSGPGQAPEKGSSDAA</sequence>
<accession>A0A423UKQ7</accession>
<feature type="transmembrane region" description="Helical" evidence="1">
    <location>
        <begin position="63"/>
        <end position="82"/>
    </location>
</feature>
<comment type="caution">
    <text evidence="2">The sequence shown here is derived from an EMBL/GenBank/DDBJ whole genome shotgun (WGS) entry which is preliminary data.</text>
</comment>
<dbReference type="Proteomes" id="UP000285258">
    <property type="component" value="Unassembled WGS sequence"/>
</dbReference>
<evidence type="ECO:0000256" key="1">
    <source>
        <dbReference type="SAM" id="Phobius"/>
    </source>
</evidence>
<reference evidence="3" key="1">
    <citation type="submission" date="2018-05" db="EMBL/GenBank/DDBJ databases">
        <title>Genome Sequencing of selected type strains of the family Eggerthellaceae.</title>
        <authorList>
            <person name="Danylec N."/>
            <person name="Stoll D.A."/>
            <person name="Doetsch A."/>
            <person name="Huch M."/>
        </authorList>
    </citation>
    <scope>NUCLEOTIDE SEQUENCE [LARGE SCALE GENOMIC DNA]</scope>
    <source>
        <strain evidence="3">DSM 27213</strain>
    </source>
</reference>
<proteinExistence type="predicted"/>
<dbReference type="RefSeq" id="WP_096227198.1">
    <property type="nucleotide sequence ID" value="NZ_CP168029.1"/>
</dbReference>